<keyword evidence="2" id="KW-1185">Reference proteome</keyword>
<dbReference type="KEGG" id="scq:SCULI_v1c01620"/>
<accession>W6A5T9</accession>
<dbReference type="HOGENOM" id="CLU_100217_0_0_14"/>
<gene>
    <name evidence="1" type="ORF">SCULI_v1c01620</name>
</gene>
<evidence type="ECO:0000313" key="2">
    <source>
        <dbReference type="Proteomes" id="UP000019267"/>
    </source>
</evidence>
<dbReference type="AlphaFoldDB" id="W6A5T9"/>
<name>W6A5T9_9MOLU</name>
<dbReference type="EMBL" id="CP006681">
    <property type="protein sequence ID" value="AHI52503.1"/>
    <property type="molecule type" value="Genomic_DNA"/>
</dbReference>
<dbReference type="PATRIC" id="fig|1276246.3.peg.161"/>
<organism evidence="1 2">
    <name type="scientific">Spiroplasma culicicola AES-1</name>
    <dbReference type="NCBI Taxonomy" id="1276246"/>
    <lineage>
        <taxon>Bacteria</taxon>
        <taxon>Bacillati</taxon>
        <taxon>Mycoplasmatota</taxon>
        <taxon>Mollicutes</taxon>
        <taxon>Entomoplasmatales</taxon>
        <taxon>Spiroplasmataceae</taxon>
        <taxon>Spiroplasma</taxon>
    </lineage>
</organism>
<dbReference type="RefSeq" id="WP_025362745.1">
    <property type="nucleotide sequence ID" value="NZ_CP006681.1"/>
</dbReference>
<dbReference type="Proteomes" id="UP000019267">
    <property type="component" value="Chromosome"/>
</dbReference>
<sequence>MFKNNNHLEILESKIIFVTFESIANKYILEWLVKENYNVNHDSQLFIKFMEKKFKVVYDEINKKWLIKSEQLMKMNLTEIQEFNKFVSAYNNFIIINKEKFIPKLTRKCEKYYAKQIQINEAQTQEINILKLKIKELENN</sequence>
<proteinExistence type="predicted"/>
<protein>
    <submittedName>
        <fullName evidence="1">Uncharacterized protein</fullName>
    </submittedName>
</protein>
<evidence type="ECO:0000313" key="1">
    <source>
        <dbReference type="EMBL" id="AHI52503.1"/>
    </source>
</evidence>
<reference evidence="1 2" key="1">
    <citation type="journal article" date="2014" name="Genome Biol. Evol.">
        <title>Molecular evolution of the substrate utilization strategies and putative virulence factors in mosquito-associated Spiroplasma species.</title>
        <authorList>
            <person name="Chang T.H."/>
            <person name="Lo W.S."/>
            <person name="Ku C."/>
            <person name="Chen L.L."/>
            <person name="Kuo C.H."/>
        </authorList>
    </citation>
    <scope>NUCLEOTIDE SEQUENCE [LARGE SCALE GENOMIC DNA]</scope>
    <source>
        <strain evidence="1">AES-1</strain>
    </source>
</reference>
<dbReference type="STRING" id="1276246.SCULI_v1c01620"/>